<evidence type="ECO:0000313" key="1">
    <source>
        <dbReference type="EMBL" id="KAI3785458.1"/>
    </source>
</evidence>
<proteinExistence type="predicted"/>
<accession>A0ACB9GQK9</accession>
<organism evidence="1 2">
    <name type="scientific">Smallanthus sonchifolius</name>
    <dbReference type="NCBI Taxonomy" id="185202"/>
    <lineage>
        <taxon>Eukaryota</taxon>
        <taxon>Viridiplantae</taxon>
        <taxon>Streptophyta</taxon>
        <taxon>Embryophyta</taxon>
        <taxon>Tracheophyta</taxon>
        <taxon>Spermatophyta</taxon>
        <taxon>Magnoliopsida</taxon>
        <taxon>eudicotyledons</taxon>
        <taxon>Gunneridae</taxon>
        <taxon>Pentapetalae</taxon>
        <taxon>asterids</taxon>
        <taxon>campanulids</taxon>
        <taxon>Asterales</taxon>
        <taxon>Asteraceae</taxon>
        <taxon>Asteroideae</taxon>
        <taxon>Heliantheae alliance</taxon>
        <taxon>Millerieae</taxon>
        <taxon>Smallanthus</taxon>
    </lineage>
</organism>
<dbReference type="Proteomes" id="UP001056120">
    <property type="component" value="Linkage Group LG14"/>
</dbReference>
<reference evidence="2" key="1">
    <citation type="journal article" date="2022" name="Mol. Ecol. Resour.">
        <title>The genomes of chicory, endive, great burdock and yacon provide insights into Asteraceae palaeo-polyploidization history and plant inulin production.</title>
        <authorList>
            <person name="Fan W."/>
            <person name="Wang S."/>
            <person name="Wang H."/>
            <person name="Wang A."/>
            <person name="Jiang F."/>
            <person name="Liu H."/>
            <person name="Zhao H."/>
            <person name="Xu D."/>
            <person name="Zhang Y."/>
        </authorList>
    </citation>
    <scope>NUCLEOTIDE SEQUENCE [LARGE SCALE GENOMIC DNA]</scope>
    <source>
        <strain evidence="2">cv. Yunnan</strain>
    </source>
</reference>
<sequence>MTRTGRGEQFGLPNPKSSTKILSTALGRLLDFGADERILNKFEQGDHLVESRSNNWMLEDKNVKGTGTDELVGSGSESMVGEEKNLKGQVSNHGMKKKVRLNSLRKKFAAHILLSDANVLKQKVMAEAIGK</sequence>
<reference evidence="1 2" key="2">
    <citation type="journal article" date="2022" name="Mol. Ecol. Resour.">
        <title>The genomes of chicory, endive, great burdock and yacon provide insights into Asteraceae paleo-polyploidization history and plant inulin production.</title>
        <authorList>
            <person name="Fan W."/>
            <person name="Wang S."/>
            <person name="Wang H."/>
            <person name="Wang A."/>
            <person name="Jiang F."/>
            <person name="Liu H."/>
            <person name="Zhao H."/>
            <person name="Xu D."/>
            <person name="Zhang Y."/>
        </authorList>
    </citation>
    <scope>NUCLEOTIDE SEQUENCE [LARGE SCALE GENOMIC DNA]</scope>
    <source>
        <strain evidence="2">cv. Yunnan</strain>
        <tissue evidence="1">Leaves</tissue>
    </source>
</reference>
<gene>
    <name evidence="1" type="ORF">L1987_44576</name>
</gene>
<protein>
    <submittedName>
        <fullName evidence="1">Uncharacterized protein</fullName>
    </submittedName>
</protein>
<keyword evidence="2" id="KW-1185">Reference proteome</keyword>
<dbReference type="EMBL" id="CM042031">
    <property type="protein sequence ID" value="KAI3785458.1"/>
    <property type="molecule type" value="Genomic_DNA"/>
</dbReference>
<name>A0ACB9GQK9_9ASTR</name>
<evidence type="ECO:0000313" key="2">
    <source>
        <dbReference type="Proteomes" id="UP001056120"/>
    </source>
</evidence>
<comment type="caution">
    <text evidence="1">The sequence shown here is derived from an EMBL/GenBank/DDBJ whole genome shotgun (WGS) entry which is preliminary data.</text>
</comment>